<dbReference type="Proteomes" id="UP000243459">
    <property type="component" value="Chromosome 5"/>
</dbReference>
<dbReference type="Pfam" id="PF05922">
    <property type="entry name" value="Inhibitor_I9"/>
    <property type="match status" value="1"/>
</dbReference>
<keyword evidence="4" id="KW-0720">Serine protease</keyword>
<gene>
    <name evidence="7" type="ORF">A4U43_C05F11380</name>
</gene>
<dbReference type="InterPro" id="IPR036852">
    <property type="entry name" value="Peptidase_S8/S53_dom_sf"/>
</dbReference>
<evidence type="ECO:0000256" key="5">
    <source>
        <dbReference type="SAM" id="SignalP"/>
    </source>
</evidence>
<dbReference type="OMA" id="WEFIETA"/>
<keyword evidence="3 5" id="KW-0732">Signal</keyword>
<dbReference type="GO" id="GO:0006508">
    <property type="term" value="P:proteolysis"/>
    <property type="evidence" value="ECO:0007669"/>
    <property type="project" value="UniProtKB-KW"/>
</dbReference>
<dbReference type="SUPFAM" id="SSF52743">
    <property type="entry name" value="Subtilisin-like"/>
    <property type="match status" value="1"/>
</dbReference>
<dbReference type="FunFam" id="3.30.70.80:FF:000002">
    <property type="entry name" value="Subtilisin-like protease SBT5.3"/>
    <property type="match status" value="1"/>
</dbReference>
<accession>A0A5P1ER61</accession>
<dbReference type="InterPro" id="IPR045051">
    <property type="entry name" value="SBT"/>
</dbReference>
<evidence type="ECO:0000313" key="8">
    <source>
        <dbReference type="Proteomes" id="UP000243459"/>
    </source>
</evidence>
<evidence type="ECO:0000313" key="7">
    <source>
        <dbReference type="EMBL" id="ONK68426.1"/>
    </source>
</evidence>
<protein>
    <recommendedName>
        <fullName evidence="6">Inhibitor I9 domain-containing protein</fullName>
    </recommendedName>
</protein>
<evidence type="ECO:0000256" key="3">
    <source>
        <dbReference type="ARBA" id="ARBA00022729"/>
    </source>
</evidence>
<evidence type="ECO:0000256" key="4">
    <source>
        <dbReference type="ARBA" id="ARBA00022825"/>
    </source>
</evidence>
<dbReference type="Gene3D" id="3.30.70.80">
    <property type="entry name" value="Peptidase S8 propeptide/proteinase inhibitor I9"/>
    <property type="match status" value="1"/>
</dbReference>
<dbReference type="EMBL" id="CM007385">
    <property type="protein sequence ID" value="ONK68426.1"/>
    <property type="molecule type" value="Genomic_DNA"/>
</dbReference>
<keyword evidence="2" id="KW-0645">Protease</keyword>
<feature type="chain" id="PRO_5024288220" description="Inhibitor I9 domain-containing protein" evidence="5">
    <location>
        <begin position="27"/>
        <end position="265"/>
    </location>
</feature>
<dbReference type="AlphaFoldDB" id="A0A5P1ER61"/>
<evidence type="ECO:0000256" key="2">
    <source>
        <dbReference type="ARBA" id="ARBA00022670"/>
    </source>
</evidence>
<dbReference type="PANTHER" id="PTHR10795">
    <property type="entry name" value="PROPROTEIN CONVERTASE SUBTILISIN/KEXIN"/>
    <property type="match status" value="1"/>
</dbReference>
<evidence type="ECO:0000256" key="1">
    <source>
        <dbReference type="ARBA" id="ARBA00011073"/>
    </source>
</evidence>
<dbReference type="Gramene" id="ONK68426">
    <property type="protein sequence ID" value="ONK68426"/>
    <property type="gene ID" value="A4U43_C05F11380"/>
</dbReference>
<feature type="signal peptide" evidence="5">
    <location>
        <begin position="1"/>
        <end position="26"/>
    </location>
</feature>
<keyword evidence="4" id="KW-0378">Hydrolase</keyword>
<dbReference type="InterPro" id="IPR010259">
    <property type="entry name" value="S8pro/Inhibitor_I9"/>
</dbReference>
<evidence type="ECO:0000259" key="6">
    <source>
        <dbReference type="Pfam" id="PF05922"/>
    </source>
</evidence>
<name>A0A5P1ER61_ASPOF</name>
<reference evidence="8" key="1">
    <citation type="journal article" date="2017" name="Nat. Commun.">
        <title>The asparagus genome sheds light on the origin and evolution of a young Y chromosome.</title>
        <authorList>
            <person name="Harkess A."/>
            <person name="Zhou J."/>
            <person name="Xu C."/>
            <person name="Bowers J.E."/>
            <person name="Van der Hulst R."/>
            <person name="Ayyampalayam S."/>
            <person name="Mercati F."/>
            <person name="Riccardi P."/>
            <person name="McKain M.R."/>
            <person name="Kakrana A."/>
            <person name="Tang H."/>
            <person name="Ray J."/>
            <person name="Groenendijk J."/>
            <person name="Arikit S."/>
            <person name="Mathioni S.M."/>
            <person name="Nakano M."/>
            <person name="Shan H."/>
            <person name="Telgmann-Rauber A."/>
            <person name="Kanno A."/>
            <person name="Yue Z."/>
            <person name="Chen H."/>
            <person name="Li W."/>
            <person name="Chen Y."/>
            <person name="Xu X."/>
            <person name="Zhang Y."/>
            <person name="Luo S."/>
            <person name="Chen H."/>
            <person name="Gao J."/>
            <person name="Mao Z."/>
            <person name="Pires J.C."/>
            <person name="Luo M."/>
            <person name="Kudrna D."/>
            <person name="Wing R.A."/>
            <person name="Meyers B.C."/>
            <person name="Yi K."/>
            <person name="Kong H."/>
            <person name="Lavrijsen P."/>
            <person name="Sunseri F."/>
            <person name="Falavigna A."/>
            <person name="Ye Y."/>
            <person name="Leebens-Mack J.H."/>
            <person name="Chen G."/>
        </authorList>
    </citation>
    <scope>NUCLEOTIDE SEQUENCE [LARGE SCALE GENOMIC DNA]</scope>
    <source>
        <strain evidence="8">cv. DH0086</strain>
    </source>
</reference>
<keyword evidence="8" id="KW-1185">Reference proteome</keyword>
<dbReference type="Gene3D" id="3.40.50.200">
    <property type="entry name" value="Peptidase S8/S53 domain"/>
    <property type="match status" value="1"/>
</dbReference>
<feature type="domain" description="Inhibitor I9" evidence="6">
    <location>
        <begin position="31"/>
        <end position="107"/>
    </location>
</feature>
<proteinExistence type="inferred from homology"/>
<dbReference type="GO" id="GO:0004252">
    <property type="term" value="F:serine-type endopeptidase activity"/>
    <property type="evidence" value="ECO:0007669"/>
    <property type="project" value="InterPro"/>
</dbReference>
<comment type="similarity">
    <text evidence="1">Belongs to the peptidase S8 family.</text>
</comment>
<sequence>MLKTPHHIFPHLSFFLLFIFTRTCNSHQQIYIVYLGGHNDTKALHEIHEHHHSLLHYVKNSEEEARESLLYSYKHIINGFAAFLSEDEATKISEMEEVISAFPSQKIYSLHTTRSWEFIETAEGPRNTLWENLMPKKAKYGKDVIVGMLDSGIWPESKSFDDKGMGPIPKRWKGICEEGDSFNSSSCNNKLIGARYYLKAYEAIHGPVQAATCLLRRSRCVTATATGTRTTCSTHPPHFPRVSSLRLSAAGRHWPSVAGPGPLPP</sequence>
<dbReference type="InterPro" id="IPR037045">
    <property type="entry name" value="S8pro/Inhibitor_I9_sf"/>
</dbReference>
<organism evidence="7 8">
    <name type="scientific">Asparagus officinalis</name>
    <name type="common">Garden asparagus</name>
    <dbReference type="NCBI Taxonomy" id="4686"/>
    <lineage>
        <taxon>Eukaryota</taxon>
        <taxon>Viridiplantae</taxon>
        <taxon>Streptophyta</taxon>
        <taxon>Embryophyta</taxon>
        <taxon>Tracheophyta</taxon>
        <taxon>Spermatophyta</taxon>
        <taxon>Magnoliopsida</taxon>
        <taxon>Liliopsida</taxon>
        <taxon>Asparagales</taxon>
        <taxon>Asparagaceae</taxon>
        <taxon>Asparagoideae</taxon>
        <taxon>Asparagus</taxon>
    </lineage>
</organism>